<sequence length="122" mass="14127">MLRQTVYETVNSSWRPSCASISINEDLFGYYFTSQKRSDKPFMKPSTLCGDLPVPQFHQRRLVWILLYVPKTLRQTVYETVNSLWRPSCASIPFSVNSFRYYYTSQKCSNKPSANPSSLHGV</sequence>
<evidence type="ECO:0000313" key="1">
    <source>
        <dbReference type="EMBL" id="EDQ99970.1"/>
    </source>
</evidence>
<evidence type="ECO:0000313" key="2">
    <source>
        <dbReference type="Proteomes" id="UP000001194"/>
    </source>
</evidence>
<dbReference type="GeneID" id="6085058"/>
<proteinExistence type="predicted"/>
<gene>
    <name evidence="1" type="ORF">LACBIDRAFT_314969</name>
</gene>
<dbReference type="KEGG" id="lbc:LACBIDRAFT_314969"/>
<dbReference type="Proteomes" id="UP000001194">
    <property type="component" value="Unassembled WGS sequence"/>
</dbReference>
<protein>
    <submittedName>
        <fullName evidence="1">Predicted protein</fullName>
    </submittedName>
</protein>
<dbReference type="InParanoid" id="B0DZM9"/>
<accession>B0DZM9</accession>
<dbReference type="EMBL" id="DS547156">
    <property type="protein sequence ID" value="EDQ99970.1"/>
    <property type="molecule type" value="Genomic_DNA"/>
</dbReference>
<keyword evidence="2" id="KW-1185">Reference proteome</keyword>
<dbReference type="AlphaFoldDB" id="B0DZM9"/>
<dbReference type="HOGENOM" id="CLU_2027142_0_0_1"/>
<organism evidence="2">
    <name type="scientific">Laccaria bicolor (strain S238N-H82 / ATCC MYA-4686)</name>
    <name type="common">Bicoloured deceiver</name>
    <name type="synonym">Laccaria laccata var. bicolor</name>
    <dbReference type="NCBI Taxonomy" id="486041"/>
    <lineage>
        <taxon>Eukaryota</taxon>
        <taxon>Fungi</taxon>
        <taxon>Dikarya</taxon>
        <taxon>Basidiomycota</taxon>
        <taxon>Agaricomycotina</taxon>
        <taxon>Agaricomycetes</taxon>
        <taxon>Agaricomycetidae</taxon>
        <taxon>Agaricales</taxon>
        <taxon>Agaricineae</taxon>
        <taxon>Hydnangiaceae</taxon>
        <taxon>Laccaria</taxon>
    </lineage>
</organism>
<dbReference type="RefSeq" id="XP_001889381.1">
    <property type="nucleotide sequence ID" value="XM_001889346.1"/>
</dbReference>
<reference evidence="1 2" key="1">
    <citation type="journal article" date="2008" name="Nature">
        <title>The genome of Laccaria bicolor provides insights into mycorrhizal symbiosis.</title>
        <authorList>
            <person name="Martin F."/>
            <person name="Aerts A."/>
            <person name="Ahren D."/>
            <person name="Brun A."/>
            <person name="Danchin E.G.J."/>
            <person name="Duchaussoy F."/>
            <person name="Gibon J."/>
            <person name="Kohler A."/>
            <person name="Lindquist E."/>
            <person name="Pereda V."/>
            <person name="Salamov A."/>
            <person name="Shapiro H.J."/>
            <person name="Wuyts J."/>
            <person name="Blaudez D."/>
            <person name="Buee M."/>
            <person name="Brokstein P."/>
            <person name="Canbaeck B."/>
            <person name="Cohen D."/>
            <person name="Courty P.E."/>
            <person name="Coutinho P.M."/>
            <person name="Delaruelle C."/>
            <person name="Detter J.C."/>
            <person name="Deveau A."/>
            <person name="DiFazio S."/>
            <person name="Duplessis S."/>
            <person name="Fraissinet-Tachet L."/>
            <person name="Lucic E."/>
            <person name="Frey-Klett P."/>
            <person name="Fourrey C."/>
            <person name="Feussner I."/>
            <person name="Gay G."/>
            <person name="Grimwood J."/>
            <person name="Hoegger P.J."/>
            <person name="Jain P."/>
            <person name="Kilaru S."/>
            <person name="Labbe J."/>
            <person name="Lin Y.C."/>
            <person name="Legue V."/>
            <person name="Le Tacon F."/>
            <person name="Marmeisse R."/>
            <person name="Melayah D."/>
            <person name="Montanini B."/>
            <person name="Muratet M."/>
            <person name="Nehls U."/>
            <person name="Niculita-Hirzel H."/>
            <person name="Oudot-Le Secq M.P."/>
            <person name="Peter M."/>
            <person name="Quesneville H."/>
            <person name="Rajashekar B."/>
            <person name="Reich M."/>
            <person name="Rouhier N."/>
            <person name="Schmutz J."/>
            <person name="Yin T."/>
            <person name="Chalot M."/>
            <person name="Henrissat B."/>
            <person name="Kuees U."/>
            <person name="Lucas S."/>
            <person name="Van de Peer Y."/>
            <person name="Podila G.K."/>
            <person name="Polle A."/>
            <person name="Pukkila P.J."/>
            <person name="Richardson P.M."/>
            <person name="Rouze P."/>
            <person name="Sanders I.R."/>
            <person name="Stajich J.E."/>
            <person name="Tunlid A."/>
            <person name="Tuskan G."/>
            <person name="Grigoriev I.V."/>
        </authorList>
    </citation>
    <scope>NUCLEOTIDE SEQUENCE [LARGE SCALE GENOMIC DNA]</scope>
    <source>
        <strain evidence="2">S238N-H82 / ATCC MYA-4686</strain>
    </source>
</reference>
<name>B0DZM9_LACBS</name>
<dbReference type="OrthoDB" id="3108632at2759"/>